<feature type="domain" description="DUF6894" evidence="1">
    <location>
        <begin position="3"/>
        <end position="70"/>
    </location>
</feature>
<keyword evidence="3" id="KW-1185">Reference proteome</keyword>
<evidence type="ECO:0000313" key="3">
    <source>
        <dbReference type="Proteomes" id="UP000618591"/>
    </source>
</evidence>
<dbReference type="InterPro" id="IPR054189">
    <property type="entry name" value="DUF6894"/>
</dbReference>
<dbReference type="EMBL" id="BMDW01000001">
    <property type="protein sequence ID" value="GGA36023.1"/>
    <property type="molecule type" value="Genomic_DNA"/>
</dbReference>
<evidence type="ECO:0000313" key="2">
    <source>
        <dbReference type="EMBL" id="GGA36023.1"/>
    </source>
</evidence>
<accession>A0ABQ1G3Q9</accession>
<protein>
    <recommendedName>
        <fullName evidence="1">DUF6894 domain-containing protein</fullName>
    </recommendedName>
</protein>
<dbReference type="Proteomes" id="UP000618591">
    <property type="component" value="Unassembled WGS sequence"/>
</dbReference>
<dbReference type="Pfam" id="PF21834">
    <property type="entry name" value="DUF6894"/>
    <property type="match status" value="1"/>
</dbReference>
<evidence type="ECO:0000259" key="1">
    <source>
        <dbReference type="Pfam" id="PF21834"/>
    </source>
</evidence>
<dbReference type="RefSeq" id="WP_188444996.1">
    <property type="nucleotide sequence ID" value="NZ_BMDW01000001.1"/>
</dbReference>
<name>A0ABQ1G3Q9_9SPHN</name>
<proteinExistence type="predicted"/>
<organism evidence="2 3">
    <name type="scientific">Sphingomonas psychrolutea</name>
    <dbReference type="NCBI Taxonomy" id="1259676"/>
    <lineage>
        <taxon>Bacteria</taxon>
        <taxon>Pseudomonadati</taxon>
        <taxon>Pseudomonadota</taxon>
        <taxon>Alphaproteobacteria</taxon>
        <taxon>Sphingomonadales</taxon>
        <taxon>Sphingomonadaceae</taxon>
        <taxon>Sphingomonas</taxon>
    </lineage>
</organism>
<sequence length="85" mass="9646">MPRYFFDISDGSDFRDLDGSECPDLAAAQIEAVRYSAEVLREMPERFWNAESWTMTVSDHNREHLFTLKFAVDPVPAESLVCSAG</sequence>
<comment type="caution">
    <text evidence="2">The sequence shown here is derived from an EMBL/GenBank/DDBJ whole genome shotgun (WGS) entry which is preliminary data.</text>
</comment>
<gene>
    <name evidence="2" type="ORF">GCM10011395_03000</name>
</gene>
<reference evidence="3" key="1">
    <citation type="journal article" date="2019" name="Int. J. Syst. Evol. Microbiol.">
        <title>The Global Catalogue of Microorganisms (GCM) 10K type strain sequencing project: providing services to taxonomists for standard genome sequencing and annotation.</title>
        <authorList>
            <consortium name="The Broad Institute Genomics Platform"/>
            <consortium name="The Broad Institute Genome Sequencing Center for Infectious Disease"/>
            <person name="Wu L."/>
            <person name="Ma J."/>
        </authorList>
    </citation>
    <scope>NUCLEOTIDE SEQUENCE [LARGE SCALE GENOMIC DNA]</scope>
    <source>
        <strain evidence="3">CGMCC 1.10106</strain>
    </source>
</reference>